<evidence type="ECO:0000313" key="2">
    <source>
        <dbReference type="Proteomes" id="UP000297245"/>
    </source>
</evidence>
<name>A0A4S8LWF6_DENBC</name>
<evidence type="ECO:0008006" key="3">
    <source>
        <dbReference type="Google" id="ProtNLM"/>
    </source>
</evidence>
<gene>
    <name evidence="1" type="ORF">K435DRAFT_860937</name>
</gene>
<evidence type="ECO:0000313" key="1">
    <source>
        <dbReference type="EMBL" id="THU94026.1"/>
    </source>
</evidence>
<dbReference type="EMBL" id="ML179233">
    <property type="protein sequence ID" value="THU94026.1"/>
    <property type="molecule type" value="Genomic_DNA"/>
</dbReference>
<organism evidence="1 2">
    <name type="scientific">Dendrothele bispora (strain CBS 962.96)</name>
    <dbReference type="NCBI Taxonomy" id="1314807"/>
    <lineage>
        <taxon>Eukaryota</taxon>
        <taxon>Fungi</taxon>
        <taxon>Dikarya</taxon>
        <taxon>Basidiomycota</taxon>
        <taxon>Agaricomycotina</taxon>
        <taxon>Agaricomycetes</taxon>
        <taxon>Agaricomycetidae</taxon>
        <taxon>Agaricales</taxon>
        <taxon>Agaricales incertae sedis</taxon>
        <taxon>Dendrothele</taxon>
    </lineage>
</organism>
<protein>
    <recommendedName>
        <fullName evidence="3">WD40 repeat-like protein</fullName>
    </recommendedName>
</protein>
<proteinExistence type="predicted"/>
<accession>A0A4S8LWF6</accession>
<reference evidence="1 2" key="1">
    <citation type="journal article" date="2019" name="Nat. Ecol. Evol.">
        <title>Megaphylogeny resolves global patterns of mushroom evolution.</title>
        <authorList>
            <person name="Varga T."/>
            <person name="Krizsan K."/>
            <person name="Foldi C."/>
            <person name="Dima B."/>
            <person name="Sanchez-Garcia M."/>
            <person name="Sanchez-Ramirez S."/>
            <person name="Szollosi G.J."/>
            <person name="Szarkandi J.G."/>
            <person name="Papp V."/>
            <person name="Albert L."/>
            <person name="Andreopoulos W."/>
            <person name="Angelini C."/>
            <person name="Antonin V."/>
            <person name="Barry K.W."/>
            <person name="Bougher N.L."/>
            <person name="Buchanan P."/>
            <person name="Buyck B."/>
            <person name="Bense V."/>
            <person name="Catcheside P."/>
            <person name="Chovatia M."/>
            <person name="Cooper J."/>
            <person name="Damon W."/>
            <person name="Desjardin D."/>
            <person name="Finy P."/>
            <person name="Geml J."/>
            <person name="Haridas S."/>
            <person name="Hughes K."/>
            <person name="Justo A."/>
            <person name="Karasinski D."/>
            <person name="Kautmanova I."/>
            <person name="Kiss B."/>
            <person name="Kocsube S."/>
            <person name="Kotiranta H."/>
            <person name="LaButti K.M."/>
            <person name="Lechner B.E."/>
            <person name="Liimatainen K."/>
            <person name="Lipzen A."/>
            <person name="Lukacs Z."/>
            <person name="Mihaltcheva S."/>
            <person name="Morgado L.N."/>
            <person name="Niskanen T."/>
            <person name="Noordeloos M.E."/>
            <person name="Ohm R.A."/>
            <person name="Ortiz-Santana B."/>
            <person name="Ovrebo C."/>
            <person name="Racz N."/>
            <person name="Riley R."/>
            <person name="Savchenko A."/>
            <person name="Shiryaev A."/>
            <person name="Soop K."/>
            <person name="Spirin V."/>
            <person name="Szebenyi C."/>
            <person name="Tomsovsky M."/>
            <person name="Tulloss R.E."/>
            <person name="Uehling J."/>
            <person name="Grigoriev I.V."/>
            <person name="Vagvolgyi C."/>
            <person name="Papp T."/>
            <person name="Martin F.M."/>
            <person name="Miettinen O."/>
            <person name="Hibbett D.S."/>
            <person name="Nagy L.G."/>
        </authorList>
    </citation>
    <scope>NUCLEOTIDE SEQUENCE [LARGE SCALE GENOMIC DNA]</scope>
    <source>
        <strain evidence="1 2">CBS 962.96</strain>
    </source>
</reference>
<dbReference type="InterPro" id="IPR036322">
    <property type="entry name" value="WD40_repeat_dom_sf"/>
</dbReference>
<dbReference type="Gene3D" id="2.130.10.10">
    <property type="entry name" value="YVTN repeat-like/Quinoprotein amine dehydrogenase"/>
    <property type="match status" value="1"/>
</dbReference>
<keyword evidence="2" id="KW-1185">Reference proteome</keyword>
<dbReference type="SUPFAM" id="SSF50978">
    <property type="entry name" value="WD40 repeat-like"/>
    <property type="match status" value="1"/>
</dbReference>
<dbReference type="Proteomes" id="UP000297245">
    <property type="component" value="Unassembled WGS sequence"/>
</dbReference>
<dbReference type="InterPro" id="IPR015943">
    <property type="entry name" value="WD40/YVTN_repeat-like_dom_sf"/>
</dbReference>
<dbReference type="AlphaFoldDB" id="A0A4S8LWF6"/>
<sequence>MDLYAYCPLPPAHSGLVEVSSISFSANGNFIAAAGNNALSIFRIPTSRLASISPFPFFSLTLDSPITCMRWVYFKETRSHVLVLGLKDGEIVALGCDKHAFKIIKRRTISQQSICSIAARKIEVKPGLLAEMAITLDDGSITTLTISYAGLIAVGFSSPFGPDVPDMIRYCSNTGDILVFSRSCHKMYRLHSTSGKALCEYDISSTPLWKSEVYDLESHCTHEVSHIRVLDCNVSAAWGPQGAVFGEDETILLAGTNFGKAFVFDASSGEMAQVLDYPQGGEVHALATSTSSGFCLIAISRSSPGCPAEIVIFQKTKSTKPKRRQDSNADLPLPTEAQHDSWTKVVAGVF</sequence>